<dbReference type="GO" id="GO:0055085">
    <property type="term" value="P:transmembrane transport"/>
    <property type="evidence" value="ECO:0007669"/>
    <property type="project" value="InterPro"/>
</dbReference>
<evidence type="ECO:0000256" key="7">
    <source>
        <dbReference type="RuleBase" id="RU363032"/>
    </source>
</evidence>
<evidence type="ECO:0000256" key="1">
    <source>
        <dbReference type="ARBA" id="ARBA00004651"/>
    </source>
</evidence>
<dbReference type="InterPro" id="IPR035906">
    <property type="entry name" value="MetI-like_sf"/>
</dbReference>
<dbReference type="SUPFAM" id="SSF160964">
    <property type="entry name" value="MalF N-terminal region-like"/>
    <property type="match status" value="1"/>
</dbReference>
<evidence type="ECO:0000256" key="3">
    <source>
        <dbReference type="ARBA" id="ARBA00022475"/>
    </source>
</evidence>
<dbReference type="SUPFAM" id="SSF161098">
    <property type="entry name" value="MetI-like"/>
    <property type="match status" value="1"/>
</dbReference>
<keyword evidence="6 7" id="KW-0472">Membrane</keyword>
<dbReference type="Gene3D" id="1.10.3720.10">
    <property type="entry name" value="MetI-like"/>
    <property type="match status" value="1"/>
</dbReference>
<feature type="transmembrane region" description="Helical" evidence="7">
    <location>
        <begin position="108"/>
        <end position="132"/>
    </location>
</feature>
<feature type="domain" description="ABC transmembrane type-1" evidence="8">
    <location>
        <begin position="72"/>
        <end position="286"/>
    </location>
</feature>
<dbReference type="PATRIC" id="fig|2287.9.peg.1208"/>
<evidence type="ECO:0000313" key="10">
    <source>
        <dbReference type="Proteomes" id="UP000076770"/>
    </source>
</evidence>
<dbReference type="InterPro" id="IPR050809">
    <property type="entry name" value="UgpAE/MalFG_permease"/>
</dbReference>
<name>A0A157T0I4_SACSO</name>
<sequence length="297" mass="34170">MVNQEMKKEKLFSLFYILPIVIVTVFLFVFPLLYSVYISFTNLSLLHFLTYSYVGLRNYLIIFQYGYFLELLKNTLIWTIGSLLTMMSLGFVLALILNQTDLKGRSIFYAILILPWAFPGFISILIWQGLWVDPYGMMNRLILPLLHLPKVNSLTSTTDAWIELIATNDWLSFPYFMTVFYSALQSIPRELYDIADLDGANAFTKFLTITLPSLKRTIAFVFITSFVFTWNNFYPIYVLTGGGPGISTETFIVYAYQEAFSYNNFALAAAWSIISTIFVIVLGIIVIKYTRILDSFT</sequence>
<feature type="transmembrane region" description="Helical" evidence="7">
    <location>
        <begin position="12"/>
        <end position="30"/>
    </location>
</feature>
<dbReference type="Pfam" id="PF00528">
    <property type="entry name" value="BPD_transp_1"/>
    <property type="match status" value="1"/>
</dbReference>
<dbReference type="Proteomes" id="UP000076770">
    <property type="component" value="Chromosome i"/>
</dbReference>
<gene>
    <name evidence="9" type="ORF">SSOP1_1196</name>
</gene>
<comment type="similarity">
    <text evidence="7">Belongs to the binding-protein-dependent transport system permease family.</text>
</comment>
<dbReference type="PANTHER" id="PTHR43227:SF7">
    <property type="entry name" value="ARABINOOLIGOSACCHARIDES TRANSPORT SYSTEM PERMEASE PROTEIN ARAP"/>
    <property type="match status" value="1"/>
</dbReference>
<keyword evidence="5 7" id="KW-1133">Transmembrane helix</keyword>
<dbReference type="Gene3D" id="1.20.58.370">
    <property type="entry name" value="MalF N-terminal region-like"/>
    <property type="match status" value="1"/>
</dbReference>
<keyword evidence="3" id="KW-1003">Cell membrane</keyword>
<dbReference type="CDD" id="cd06261">
    <property type="entry name" value="TM_PBP2"/>
    <property type="match status" value="1"/>
</dbReference>
<dbReference type="PROSITE" id="PS50928">
    <property type="entry name" value="ABC_TM1"/>
    <property type="match status" value="1"/>
</dbReference>
<dbReference type="PANTHER" id="PTHR43227">
    <property type="entry name" value="BLL4140 PROTEIN"/>
    <property type="match status" value="1"/>
</dbReference>
<evidence type="ECO:0000256" key="4">
    <source>
        <dbReference type="ARBA" id="ARBA00022692"/>
    </source>
</evidence>
<evidence type="ECO:0000256" key="6">
    <source>
        <dbReference type="ARBA" id="ARBA00023136"/>
    </source>
</evidence>
<organism evidence="9 10">
    <name type="scientific">Saccharolobus solfataricus</name>
    <name type="common">Sulfolobus solfataricus</name>
    <dbReference type="NCBI Taxonomy" id="2287"/>
    <lineage>
        <taxon>Archaea</taxon>
        <taxon>Thermoproteota</taxon>
        <taxon>Thermoprotei</taxon>
        <taxon>Sulfolobales</taxon>
        <taxon>Sulfolobaceae</taxon>
        <taxon>Saccharolobus</taxon>
    </lineage>
</organism>
<evidence type="ECO:0000256" key="5">
    <source>
        <dbReference type="ARBA" id="ARBA00022989"/>
    </source>
</evidence>
<dbReference type="AlphaFoldDB" id="A0A157T0I4"/>
<comment type="subcellular location">
    <subcellularLocation>
        <location evidence="1 7">Cell membrane</location>
        <topology evidence="1 7">Multi-pass membrane protein</topology>
    </subcellularLocation>
</comment>
<evidence type="ECO:0000256" key="2">
    <source>
        <dbReference type="ARBA" id="ARBA00022448"/>
    </source>
</evidence>
<keyword evidence="2 7" id="KW-0813">Transport</keyword>
<feature type="transmembrane region" description="Helical" evidence="7">
    <location>
        <begin position="265"/>
        <end position="287"/>
    </location>
</feature>
<reference evidence="10" key="1">
    <citation type="submission" date="2016-04" db="EMBL/GenBank/DDBJ databases">
        <authorList>
            <person name="Shah S.A."/>
            <person name="Garrett R.A."/>
        </authorList>
    </citation>
    <scope>NUCLEOTIDE SEQUENCE [LARGE SCALE GENOMIC DNA]</scope>
    <source>
        <strain evidence="10">ATCC 35091 / DSM 1616 / JCM 8930 / NBRC 15331 / P1</strain>
    </source>
</reference>
<keyword evidence="4 7" id="KW-0812">Transmembrane</keyword>
<protein>
    <submittedName>
        <fullName evidence="9">Sugar ABC transporter permease</fullName>
    </submittedName>
</protein>
<dbReference type="InterPro" id="IPR035277">
    <property type="entry name" value="MalF_N"/>
</dbReference>
<evidence type="ECO:0000259" key="8">
    <source>
        <dbReference type="PROSITE" id="PS50928"/>
    </source>
</evidence>
<proteinExistence type="inferred from homology"/>
<evidence type="ECO:0000313" key="9">
    <source>
        <dbReference type="EMBL" id="SAI84750.1"/>
    </source>
</evidence>
<dbReference type="InterPro" id="IPR000515">
    <property type="entry name" value="MetI-like"/>
</dbReference>
<dbReference type="EMBL" id="LT549890">
    <property type="protein sequence ID" value="SAI84750.1"/>
    <property type="molecule type" value="Genomic_DNA"/>
</dbReference>
<feature type="transmembrane region" description="Helical" evidence="7">
    <location>
        <begin position="75"/>
        <end position="96"/>
    </location>
</feature>
<accession>A0A157T0I4</accession>
<dbReference type="GO" id="GO:0005886">
    <property type="term" value="C:plasma membrane"/>
    <property type="evidence" value="ECO:0007669"/>
    <property type="project" value="UniProtKB-SubCell"/>
</dbReference>